<protein>
    <recommendedName>
        <fullName evidence="2 7">DNA repair protein RecO</fullName>
    </recommendedName>
    <alternativeName>
        <fullName evidence="6 7">Recombination protein O</fullName>
    </alternativeName>
</protein>
<dbReference type="Gene3D" id="2.40.50.140">
    <property type="entry name" value="Nucleic acid-binding proteins"/>
    <property type="match status" value="1"/>
</dbReference>
<dbReference type="GO" id="GO:0006302">
    <property type="term" value="P:double-strand break repair"/>
    <property type="evidence" value="ECO:0007669"/>
    <property type="project" value="TreeGrafter"/>
</dbReference>
<keyword evidence="5 7" id="KW-0234">DNA repair</keyword>
<comment type="caution">
    <text evidence="9">The sequence shown here is derived from an EMBL/GenBank/DDBJ whole genome shotgun (WGS) entry which is preliminary data.</text>
</comment>
<dbReference type="EMBL" id="MFSV01000096">
    <property type="protein sequence ID" value="OGI57948.1"/>
    <property type="molecule type" value="Genomic_DNA"/>
</dbReference>
<evidence type="ECO:0000259" key="8">
    <source>
        <dbReference type="Pfam" id="PF11967"/>
    </source>
</evidence>
<dbReference type="AlphaFoldDB" id="A0A1F6UKV3"/>
<accession>A0A1F6UKV3</accession>
<dbReference type="Gene3D" id="1.20.1440.120">
    <property type="entry name" value="Recombination protein O, C-terminal domain"/>
    <property type="match status" value="1"/>
</dbReference>
<keyword evidence="3 7" id="KW-0227">DNA damage</keyword>
<sequence>MRVNQEPACVLHHHDYGETSLLLEMFTRRHGRLGVVAKGARRAHSPLRFTLIPFQPLVIGFSGRGELPTLTAAEPAGAAPAIAGEALFCGLYLNELLLRLLHRHDPHERLFESYSEALGRLGEGRDREAALRVFEKRLLEDIGFGLVLDHDVQDGVPLQPGQFYRYLPERGPVPAHAADGEGIAVQGASLLALAREQLVDGAVLHEVKHLMRALLARHLGERPLTSRGLFRRRSVRNALEYPQTMTDAERSKL</sequence>
<evidence type="ECO:0000313" key="10">
    <source>
        <dbReference type="Proteomes" id="UP000177950"/>
    </source>
</evidence>
<evidence type="ECO:0000256" key="5">
    <source>
        <dbReference type="ARBA" id="ARBA00023204"/>
    </source>
</evidence>
<dbReference type="PANTHER" id="PTHR33991">
    <property type="entry name" value="DNA REPAIR PROTEIN RECO"/>
    <property type="match status" value="1"/>
</dbReference>
<organism evidence="9 10">
    <name type="scientific">Candidatus Muproteobacteria bacterium RBG_19FT_COMBO_61_10</name>
    <dbReference type="NCBI Taxonomy" id="1817761"/>
    <lineage>
        <taxon>Bacteria</taxon>
        <taxon>Pseudomonadati</taxon>
        <taxon>Pseudomonadota</taxon>
        <taxon>Candidatus Muproteobacteria</taxon>
    </lineage>
</organism>
<dbReference type="Pfam" id="PF11967">
    <property type="entry name" value="RecO_N"/>
    <property type="match status" value="1"/>
</dbReference>
<dbReference type="GO" id="GO:0043590">
    <property type="term" value="C:bacterial nucleoid"/>
    <property type="evidence" value="ECO:0007669"/>
    <property type="project" value="TreeGrafter"/>
</dbReference>
<dbReference type="Proteomes" id="UP000177950">
    <property type="component" value="Unassembled WGS sequence"/>
</dbReference>
<dbReference type="InterPro" id="IPR003717">
    <property type="entry name" value="RecO"/>
</dbReference>
<name>A0A1F6UKV3_9PROT</name>
<dbReference type="Pfam" id="PF02565">
    <property type="entry name" value="RecO_C"/>
    <property type="match status" value="1"/>
</dbReference>
<dbReference type="InterPro" id="IPR012340">
    <property type="entry name" value="NA-bd_OB-fold"/>
</dbReference>
<keyword evidence="4 7" id="KW-0233">DNA recombination</keyword>
<evidence type="ECO:0000313" key="9">
    <source>
        <dbReference type="EMBL" id="OGI57948.1"/>
    </source>
</evidence>
<evidence type="ECO:0000256" key="4">
    <source>
        <dbReference type="ARBA" id="ARBA00023172"/>
    </source>
</evidence>
<dbReference type="PANTHER" id="PTHR33991:SF1">
    <property type="entry name" value="DNA REPAIR PROTEIN RECO"/>
    <property type="match status" value="1"/>
</dbReference>
<evidence type="ECO:0000256" key="6">
    <source>
        <dbReference type="ARBA" id="ARBA00033409"/>
    </source>
</evidence>
<reference evidence="9 10" key="1">
    <citation type="journal article" date="2016" name="Nat. Commun.">
        <title>Thousands of microbial genomes shed light on interconnected biogeochemical processes in an aquifer system.</title>
        <authorList>
            <person name="Anantharaman K."/>
            <person name="Brown C.T."/>
            <person name="Hug L.A."/>
            <person name="Sharon I."/>
            <person name="Castelle C.J."/>
            <person name="Probst A.J."/>
            <person name="Thomas B.C."/>
            <person name="Singh A."/>
            <person name="Wilkins M.J."/>
            <person name="Karaoz U."/>
            <person name="Brodie E.L."/>
            <person name="Williams K.H."/>
            <person name="Hubbard S.S."/>
            <person name="Banfield J.F."/>
        </authorList>
    </citation>
    <scope>NUCLEOTIDE SEQUENCE [LARGE SCALE GENOMIC DNA]</scope>
</reference>
<comment type="similarity">
    <text evidence="1 7">Belongs to the RecO family.</text>
</comment>
<dbReference type="InterPro" id="IPR037278">
    <property type="entry name" value="ARFGAP/RecO"/>
</dbReference>
<evidence type="ECO:0000256" key="1">
    <source>
        <dbReference type="ARBA" id="ARBA00007452"/>
    </source>
</evidence>
<evidence type="ECO:0000256" key="3">
    <source>
        <dbReference type="ARBA" id="ARBA00022763"/>
    </source>
</evidence>
<dbReference type="SUPFAM" id="SSF50249">
    <property type="entry name" value="Nucleic acid-binding proteins"/>
    <property type="match status" value="1"/>
</dbReference>
<feature type="domain" description="DNA replication/recombination mediator RecO N-terminal" evidence="8">
    <location>
        <begin position="1"/>
        <end position="76"/>
    </location>
</feature>
<evidence type="ECO:0000256" key="2">
    <source>
        <dbReference type="ARBA" id="ARBA00021310"/>
    </source>
</evidence>
<dbReference type="SUPFAM" id="SSF57863">
    <property type="entry name" value="ArfGap/RecO-like zinc finger"/>
    <property type="match status" value="1"/>
</dbReference>
<gene>
    <name evidence="7" type="primary">recO</name>
    <name evidence="9" type="ORF">A2V58_03630</name>
</gene>
<dbReference type="GO" id="GO:0006310">
    <property type="term" value="P:DNA recombination"/>
    <property type="evidence" value="ECO:0007669"/>
    <property type="project" value="UniProtKB-UniRule"/>
</dbReference>
<dbReference type="InterPro" id="IPR022572">
    <property type="entry name" value="DNA_rep/recomb_RecO_N"/>
</dbReference>
<evidence type="ECO:0000256" key="7">
    <source>
        <dbReference type="HAMAP-Rule" id="MF_00201"/>
    </source>
</evidence>
<dbReference type="NCBIfam" id="TIGR00613">
    <property type="entry name" value="reco"/>
    <property type="match status" value="1"/>
</dbReference>
<proteinExistence type="inferred from homology"/>
<comment type="function">
    <text evidence="7">Involved in DNA repair and RecF pathway recombination.</text>
</comment>
<dbReference type="InterPro" id="IPR042242">
    <property type="entry name" value="RecO_C"/>
</dbReference>
<dbReference type="HAMAP" id="MF_00201">
    <property type="entry name" value="RecO"/>
    <property type="match status" value="1"/>
</dbReference>